<feature type="transmembrane region" description="Helical" evidence="13">
    <location>
        <begin position="191"/>
        <end position="208"/>
    </location>
</feature>
<evidence type="ECO:0000256" key="11">
    <source>
        <dbReference type="ARBA" id="ARBA00023303"/>
    </source>
</evidence>
<comment type="catalytic activity">
    <reaction evidence="12">
        <text>K(+)(in) = K(+)(out)</text>
        <dbReference type="Rhea" id="RHEA:29463"/>
        <dbReference type="ChEBI" id="CHEBI:29103"/>
    </reaction>
</comment>
<accession>A0ABY5YTD0</accession>
<feature type="transmembrane region" description="Helical" evidence="13">
    <location>
        <begin position="60"/>
        <end position="78"/>
    </location>
</feature>
<keyword evidence="4" id="KW-0633">Potassium transport</keyword>
<keyword evidence="8 13" id="KW-1133">Transmembrane helix</keyword>
<proteinExistence type="inferred from homology"/>
<dbReference type="Pfam" id="PF06736">
    <property type="entry name" value="TMEM175"/>
    <property type="match status" value="1"/>
</dbReference>
<gene>
    <name evidence="14" type="ORF">N2K95_01140</name>
</gene>
<evidence type="ECO:0000256" key="6">
    <source>
        <dbReference type="ARBA" id="ARBA00022826"/>
    </source>
</evidence>
<keyword evidence="7" id="KW-0630">Potassium</keyword>
<keyword evidence="15" id="KW-1185">Reference proteome</keyword>
<keyword evidence="6" id="KW-0631">Potassium channel</keyword>
<evidence type="ECO:0000256" key="4">
    <source>
        <dbReference type="ARBA" id="ARBA00022538"/>
    </source>
</evidence>
<keyword evidence="11" id="KW-0407">Ion channel</keyword>
<evidence type="ECO:0000256" key="10">
    <source>
        <dbReference type="ARBA" id="ARBA00023136"/>
    </source>
</evidence>
<feature type="transmembrane region" description="Helical" evidence="13">
    <location>
        <begin position="99"/>
        <end position="119"/>
    </location>
</feature>
<evidence type="ECO:0000313" key="15">
    <source>
        <dbReference type="Proteomes" id="UP001059859"/>
    </source>
</evidence>
<dbReference type="PANTHER" id="PTHR31462:SF5">
    <property type="entry name" value="ENDOSOMAL_LYSOSOMAL PROTON CHANNEL TMEM175"/>
    <property type="match status" value="1"/>
</dbReference>
<keyword evidence="9" id="KW-0406">Ion transport</keyword>
<feature type="transmembrane region" description="Helical" evidence="13">
    <location>
        <begin position="166"/>
        <end position="185"/>
    </location>
</feature>
<dbReference type="Proteomes" id="UP001059859">
    <property type="component" value="Chromosome"/>
</dbReference>
<comment type="similarity">
    <text evidence="2">Belongs to the TMEM175 family.</text>
</comment>
<feature type="transmembrane region" description="Helical" evidence="13">
    <location>
        <begin position="125"/>
        <end position="145"/>
    </location>
</feature>
<dbReference type="EMBL" id="CP104275">
    <property type="protein sequence ID" value="UWX97333.1"/>
    <property type="molecule type" value="Genomic_DNA"/>
</dbReference>
<evidence type="ECO:0000256" key="7">
    <source>
        <dbReference type="ARBA" id="ARBA00022958"/>
    </source>
</evidence>
<dbReference type="PANTHER" id="PTHR31462">
    <property type="entry name" value="ENDOSOMAL/LYSOSOMAL POTASSIUM CHANNEL TMEM175"/>
    <property type="match status" value="1"/>
</dbReference>
<keyword evidence="3" id="KW-0813">Transport</keyword>
<comment type="subcellular location">
    <subcellularLocation>
        <location evidence="1">Membrane</location>
        <topology evidence="1">Multi-pass membrane protein</topology>
    </subcellularLocation>
</comment>
<evidence type="ECO:0000256" key="12">
    <source>
        <dbReference type="ARBA" id="ARBA00034430"/>
    </source>
</evidence>
<evidence type="ECO:0000256" key="9">
    <source>
        <dbReference type="ARBA" id="ARBA00023065"/>
    </source>
</evidence>
<organism evidence="14 15">
    <name type="scientific">Arthrobacter zhaoxinii</name>
    <dbReference type="NCBI Taxonomy" id="2964616"/>
    <lineage>
        <taxon>Bacteria</taxon>
        <taxon>Bacillati</taxon>
        <taxon>Actinomycetota</taxon>
        <taxon>Actinomycetes</taxon>
        <taxon>Micrococcales</taxon>
        <taxon>Micrococcaceae</taxon>
        <taxon>Arthrobacter</taxon>
    </lineage>
</organism>
<reference evidence="14" key="1">
    <citation type="submission" date="2022-09" db="EMBL/GenBank/DDBJ databases">
        <title>Novel species in genus Arthrobacter.</title>
        <authorList>
            <person name="Liu Y."/>
        </authorList>
    </citation>
    <scope>NUCLEOTIDE SEQUENCE</scope>
    <source>
        <strain evidence="14">Zg-Y815</strain>
    </source>
</reference>
<keyword evidence="5 13" id="KW-0812">Transmembrane</keyword>
<evidence type="ECO:0000256" key="3">
    <source>
        <dbReference type="ARBA" id="ARBA00022448"/>
    </source>
</evidence>
<evidence type="ECO:0000256" key="5">
    <source>
        <dbReference type="ARBA" id="ARBA00022692"/>
    </source>
</evidence>
<evidence type="ECO:0000256" key="1">
    <source>
        <dbReference type="ARBA" id="ARBA00004141"/>
    </source>
</evidence>
<feature type="transmembrane region" description="Helical" evidence="13">
    <location>
        <begin position="23"/>
        <end position="40"/>
    </location>
</feature>
<protein>
    <submittedName>
        <fullName evidence="14">TMEM175 family protein</fullName>
    </submittedName>
</protein>
<evidence type="ECO:0000256" key="2">
    <source>
        <dbReference type="ARBA" id="ARBA00006920"/>
    </source>
</evidence>
<dbReference type="RefSeq" id="WP_260652544.1">
    <property type="nucleotide sequence ID" value="NZ_CP104275.1"/>
</dbReference>
<keyword evidence="10 13" id="KW-0472">Membrane</keyword>
<dbReference type="InterPro" id="IPR010617">
    <property type="entry name" value="TMEM175-like"/>
</dbReference>
<evidence type="ECO:0000256" key="8">
    <source>
        <dbReference type="ARBA" id="ARBA00022989"/>
    </source>
</evidence>
<name>A0ABY5YTD0_9MICC</name>
<evidence type="ECO:0000313" key="14">
    <source>
        <dbReference type="EMBL" id="UWX97333.1"/>
    </source>
</evidence>
<evidence type="ECO:0000256" key="13">
    <source>
        <dbReference type="SAM" id="Phobius"/>
    </source>
</evidence>
<sequence length="215" mass="23180">MAGENSNSQGFARVNSGPDLDRTMFFSDAVFAIAMTLLAVDIRVPQVPANELGAAVAAQLPEFGAYVLSFAVTAAYWLSHHRLFRLLRGFTGRLQQLNLVLLLFVALLGYATDMLAFYGDQVLGVVIYAAALGLIGTANTGLWIYCSRVGLFRDDVDPRLPAFAQVRAPVTPAVFLASIPIALLWSPQTAAWSWLGIVIINAALHGLGRRRTSSA</sequence>